<dbReference type="Gene3D" id="2.130.10.10">
    <property type="entry name" value="YVTN repeat-like/Quinoprotein amine dehydrogenase"/>
    <property type="match status" value="5"/>
</dbReference>
<dbReference type="RefSeq" id="WP_344972550.1">
    <property type="nucleotide sequence ID" value="NZ_BAABDD010000014.1"/>
</dbReference>
<keyword evidence="4" id="KW-0812">Transmembrane</keyword>
<feature type="repeat" description="WD" evidence="3">
    <location>
        <begin position="951"/>
        <end position="992"/>
    </location>
</feature>
<protein>
    <recommendedName>
        <fullName evidence="5">Novel STAND NTPase 1 domain-containing protein</fullName>
    </recommendedName>
</protein>
<dbReference type="PANTHER" id="PTHR19846">
    <property type="entry name" value="WD40 REPEAT PROTEIN"/>
    <property type="match status" value="1"/>
</dbReference>
<evidence type="ECO:0000256" key="3">
    <source>
        <dbReference type="PROSITE-ProRule" id="PRU00221"/>
    </source>
</evidence>
<keyword evidence="1 3" id="KW-0853">WD repeat</keyword>
<dbReference type="InterPro" id="IPR019775">
    <property type="entry name" value="WD40_repeat_CS"/>
</dbReference>
<dbReference type="InterPro" id="IPR036322">
    <property type="entry name" value="WD40_repeat_dom_sf"/>
</dbReference>
<evidence type="ECO:0000256" key="4">
    <source>
        <dbReference type="SAM" id="Phobius"/>
    </source>
</evidence>
<feature type="repeat" description="WD" evidence="3">
    <location>
        <begin position="1119"/>
        <end position="1150"/>
    </location>
</feature>
<feature type="repeat" description="WD" evidence="3">
    <location>
        <begin position="821"/>
        <end position="854"/>
    </location>
</feature>
<name>A0ABP7G013_9ACTN</name>
<dbReference type="InterPro" id="IPR027417">
    <property type="entry name" value="P-loop_NTPase"/>
</dbReference>
<dbReference type="Pfam" id="PF00400">
    <property type="entry name" value="WD40"/>
    <property type="match status" value="14"/>
</dbReference>
<dbReference type="Gene3D" id="3.40.50.300">
    <property type="entry name" value="P-loop containing nucleotide triphosphate hydrolases"/>
    <property type="match status" value="1"/>
</dbReference>
<dbReference type="PROSITE" id="PS50294">
    <property type="entry name" value="WD_REPEATS_REGION"/>
    <property type="match status" value="13"/>
</dbReference>
<feature type="transmembrane region" description="Helical" evidence="4">
    <location>
        <begin position="45"/>
        <end position="64"/>
    </location>
</feature>
<feature type="repeat" description="WD" evidence="3">
    <location>
        <begin position="569"/>
        <end position="610"/>
    </location>
</feature>
<comment type="caution">
    <text evidence="6">The sequence shown here is derived from an EMBL/GenBank/DDBJ whole genome shotgun (WGS) entry which is preliminary data.</text>
</comment>
<evidence type="ECO:0000313" key="7">
    <source>
        <dbReference type="Proteomes" id="UP001500908"/>
    </source>
</evidence>
<feature type="repeat" description="WD" evidence="3">
    <location>
        <begin position="695"/>
        <end position="736"/>
    </location>
</feature>
<evidence type="ECO:0000256" key="2">
    <source>
        <dbReference type="ARBA" id="ARBA00022737"/>
    </source>
</evidence>
<evidence type="ECO:0000256" key="1">
    <source>
        <dbReference type="ARBA" id="ARBA00022574"/>
    </source>
</evidence>
<feature type="repeat" description="WD" evidence="3">
    <location>
        <begin position="1077"/>
        <end position="1108"/>
    </location>
</feature>
<feature type="repeat" description="WD" evidence="3">
    <location>
        <begin position="1035"/>
        <end position="1076"/>
    </location>
</feature>
<feature type="repeat" description="WD" evidence="3">
    <location>
        <begin position="653"/>
        <end position="694"/>
    </location>
</feature>
<dbReference type="PROSITE" id="PS50082">
    <property type="entry name" value="WD_REPEATS_2"/>
    <property type="match status" value="13"/>
</dbReference>
<gene>
    <name evidence="6" type="ORF">GCM10022402_31840</name>
</gene>
<dbReference type="InterPro" id="IPR020472">
    <property type="entry name" value="WD40_PAC1"/>
</dbReference>
<feature type="repeat" description="WD" evidence="3">
    <location>
        <begin position="906"/>
        <end position="939"/>
    </location>
</feature>
<dbReference type="PROSITE" id="PS00678">
    <property type="entry name" value="WD_REPEATS_1"/>
    <property type="match status" value="8"/>
</dbReference>
<organism evidence="6 7">
    <name type="scientific">Salinactinospora qingdaonensis</name>
    <dbReference type="NCBI Taxonomy" id="702744"/>
    <lineage>
        <taxon>Bacteria</taxon>
        <taxon>Bacillati</taxon>
        <taxon>Actinomycetota</taxon>
        <taxon>Actinomycetes</taxon>
        <taxon>Streptosporangiales</taxon>
        <taxon>Nocardiopsidaceae</taxon>
        <taxon>Salinactinospora</taxon>
    </lineage>
</organism>
<reference evidence="7" key="1">
    <citation type="journal article" date="2019" name="Int. J. Syst. Evol. Microbiol.">
        <title>The Global Catalogue of Microorganisms (GCM) 10K type strain sequencing project: providing services to taxonomists for standard genome sequencing and annotation.</title>
        <authorList>
            <consortium name="The Broad Institute Genomics Platform"/>
            <consortium name="The Broad Institute Genome Sequencing Center for Infectious Disease"/>
            <person name="Wu L."/>
            <person name="Ma J."/>
        </authorList>
    </citation>
    <scope>NUCLEOTIDE SEQUENCE [LARGE SCALE GENOMIC DNA]</scope>
    <source>
        <strain evidence="7">JCM 17137</strain>
    </source>
</reference>
<feature type="domain" description="Novel STAND NTPase 1" evidence="5">
    <location>
        <begin position="82"/>
        <end position="469"/>
    </location>
</feature>
<dbReference type="SUPFAM" id="SSF50978">
    <property type="entry name" value="WD40 repeat-like"/>
    <property type="match status" value="2"/>
</dbReference>
<feature type="repeat" description="WD" evidence="3">
    <location>
        <begin position="779"/>
        <end position="820"/>
    </location>
</feature>
<accession>A0ABP7G013</accession>
<dbReference type="PRINTS" id="PR00320">
    <property type="entry name" value="GPROTEINBRPT"/>
</dbReference>
<dbReference type="PANTHER" id="PTHR19846:SF0">
    <property type="entry name" value="PRE-MRNA PROCESSING FACTOR 4"/>
    <property type="match status" value="1"/>
</dbReference>
<feature type="repeat" description="WD" evidence="3">
    <location>
        <begin position="611"/>
        <end position="652"/>
    </location>
</feature>
<keyword evidence="4" id="KW-1133">Transmembrane helix</keyword>
<keyword evidence="4" id="KW-0472">Membrane</keyword>
<dbReference type="CDD" id="cd00200">
    <property type="entry name" value="WD40"/>
    <property type="match status" value="2"/>
</dbReference>
<sequence length="1197" mass="130507">MRRRQRLGMLLQLFLVLAASMLGVVTNYATDGDAPFPLNVVEQLAVPGLALLVVVLVVGHVIAYRMENPPAPARSWDRHRIPYPGLEAFQEDEAAVFFGREAQTAEILRRLHDSGTDANSRFLAIVGASGSGKSSLVQAGVLPRVRAQRWIVLGPIVPGTDPLGALARSLAALLGEPAETVTRRLRRDSTELARLLGKARRASGRRFGRTLLVVDQLEELVSLSGERDRDVFLRCLEGALRHDRHFHVVATLRVEFLGDLLACQHAGLFTSPVAIGALDHSGITEVIEGPAEAAGMELEPGLVERIVADTGSGDALPLLAYLLQELYLRVGSGHTATMQDYLAVGGVEGALARHADQVVAELRDEEDISDVLRVLLLFVSVTSNDATRRRVELNTLQPAQRRVVDAFVDARLLVSDVSNGTPTAQVTHEALFRQWAPLRQEVEAHAERLRQRAELERWAADWERADRSSDYLLSGDRLALAEQWLEGLAQAGQDTPMLVAFVDASRRRDRGFLRRVSHGIADYVLANVERYPELAVLLSLAALSECEPTPLARRALMTALSFSHGRLVLKGHKDTVRNLAWSPSGRMIATASRDGTARIWDANTGESLRELTGHLGMVEMITWASDSTRVATASRDGTVRLWNAETGKVLLRLTDATDVVRGVAWSPCGKWVAGASRDEVVRVWEAATGRLAFQLLGHRDNVLGIAWSPDGTRLATASHDQTVIVWNITTGEPELTLEGHQDFVEGVTWSPDGQRIATGSGDHTVRVWDASEARQLLLIRGHRDRVWNVAWSPDGRHLATASADRTARVFSVADAEEIAVLRGHDDGVWGVVWSPEGNQLATGSEDATARVWDLMPRSIEQGMRVEHMAPVTSVSCDSGGALVVSGSEDGTLYVGGFDSSSGSVRVSGHQGKVRDTAVSADGRRLISCGTDRRALIWDLTIPDVREPSFVLGHEGAIVEAVAWSPDGARVATGGQDGRIRIWDAHDGSLLTVLIGHQDWVVSLAWSPSGRMIASTSDDRTARVWNLATGQENAVLHGHENWVDSVSWSPDETRVVTSSADWTARIWNLASGKVATTLRGHEGRIPGVAWSPDGTRIATASHDHTIRVWPAGGGEDADVIGINRDRATCVNWTPDSRYVITGSHDTTVRLWRAEVDIKELQDLARKRVFRALTPEERHAHMLAVPDDASEPLGEGEAQ</sequence>
<dbReference type="InterPro" id="IPR001680">
    <property type="entry name" value="WD40_rpt"/>
</dbReference>
<keyword evidence="7" id="KW-1185">Reference proteome</keyword>
<feature type="repeat" description="WD" evidence="3">
    <location>
        <begin position="993"/>
        <end position="1034"/>
    </location>
</feature>
<dbReference type="InterPro" id="IPR049052">
    <property type="entry name" value="nSTAND1"/>
</dbReference>
<evidence type="ECO:0000313" key="6">
    <source>
        <dbReference type="EMBL" id="GAA3750267.1"/>
    </source>
</evidence>
<dbReference type="InterPro" id="IPR015943">
    <property type="entry name" value="WD40/YVTN_repeat-like_dom_sf"/>
</dbReference>
<dbReference type="EMBL" id="BAABDD010000014">
    <property type="protein sequence ID" value="GAA3750267.1"/>
    <property type="molecule type" value="Genomic_DNA"/>
</dbReference>
<dbReference type="SUPFAM" id="SSF52540">
    <property type="entry name" value="P-loop containing nucleoside triphosphate hydrolases"/>
    <property type="match status" value="1"/>
</dbReference>
<dbReference type="SMART" id="SM00320">
    <property type="entry name" value="WD40"/>
    <property type="match status" value="14"/>
</dbReference>
<feature type="repeat" description="WD" evidence="3">
    <location>
        <begin position="737"/>
        <end position="778"/>
    </location>
</feature>
<keyword evidence="2" id="KW-0677">Repeat</keyword>
<proteinExistence type="predicted"/>
<evidence type="ECO:0000259" key="5">
    <source>
        <dbReference type="Pfam" id="PF20703"/>
    </source>
</evidence>
<dbReference type="Pfam" id="PF20703">
    <property type="entry name" value="nSTAND1"/>
    <property type="match status" value="1"/>
</dbReference>
<dbReference type="Proteomes" id="UP001500908">
    <property type="component" value="Unassembled WGS sequence"/>
</dbReference>